<dbReference type="OrthoDB" id="369216at2"/>
<gene>
    <name evidence="2" type="ORF">EWE75_20635</name>
</gene>
<name>A0A4Q6XW08_9SPHN</name>
<dbReference type="InterPro" id="IPR014982">
    <property type="entry name" value="GSCFA"/>
</dbReference>
<accession>A0A4Q6XW08</accession>
<sequence length="386" mass="43163">MKRSCFGLVGATTIGLAPAKSSPRMAQRWVNMHHPELRHPYSDLPSYQFWKRSVSAVEAHLVDPVTRPRFTVGKEEWVATAGSCFAQHISRRISRSGYQYLVTEDRADLSADERTAAGYGLFPARFGNIYTTVQLLQLFEEAFGERSTSSEAWQRPDGRYVDPLRQQIEPGGFATPDCVKQDRVRHLQCVRRMFEQADVFIFTLGLTEAWRSRANGTVFSAAPGVVGGAFDPNHHEFVNFSVEETYAALRDFLAKFHMVNPAAKVLLTVSPIPLIATYEDRSVLSSNTYSKSVLRVAAEMAIRDHDWVDYFPSYEIITNSSAGGLYYHADYREVNGLGVAHAMRCFMHNYTTDGSSREAPAPAQFDGHAASRAVICDENILDTARG</sequence>
<dbReference type="AlphaFoldDB" id="A0A4Q6XW08"/>
<keyword evidence="3" id="KW-1185">Reference proteome</keyword>
<feature type="domain" description="GSCFA" evidence="1">
    <location>
        <begin position="78"/>
        <end position="346"/>
    </location>
</feature>
<proteinExistence type="predicted"/>
<comment type="caution">
    <text evidence="2">The sequence shown here is derived from an EMBL/GenBank/DDBJ whole genome shotgun (WGS) entry which is preliminary data.</text>
</comment>
<evidence type="ECO:0000313" key="2">
    <source>
        <dbReference type="EMBL" id="RZF60907.1"/>
    </source>
</evidence>
<dbReference type="Pfam" id="PF08885">
    <property type="entry name" value="GSCFA"/>
    <property type="match status" value="1"/>
</dbReference>
<evidence type="ECO:0000259" key="1">
    <source>
        <dbReference type="Pfam" id="PF08885"/>
    </source>
</evidence>
<evidence type="ECO:0000313" key="3">
    <source>
        <dbReference type="Proteomes" id="UP000292085"/>
    </source>
</evidence>
<dbReference type="Proteomes" id="UP000292085">
    <property type="component" value="Unassembled WGS sequence"/>
</dbReference>
<organism evidence="2 3">
    <name type="scientific">Sphingomonas populi</name>
    <dbReference type="NCBI Taxonomy" id="2484750"/>
    <lineage>
        <taxon>Bacteria</taxon>
        <taxon>Pseudomonadati</taxon>
        <taxon>Pseudomonadota</taxon>
        <taxon>Alphaproteobacteria</taxon>
        <taxon>Sphingomonadales</taxon>
        <taxon>Sphingomonadaceae</taxon>
        <taxon>Sphingomonas</taxon>
    </lineage>
</organism>
<reference evidence="2 3" key="1">
    <citation type="submission" date="2019-02" db="EMBL/GenBank/DDBJ databases">
        <authorList>
            <person name="Li Y."/>
        </authorList>
    </citation>
    <scope>NUCLEOTIDE SEQUENCE [LARGE SCALE GENOMIC DNA]</scope>
    <source>
        <strain evidence="2 3">3-7</strain>
    </source>
</reference>
<protein>
    <submittedName>
        <fullName evidence="2">GSCFA family protein</fullName>
    </submittedName>
</protein>
<dbReference type="EMBL" id="SGIS01000045">
    <property type="protein sequence ID" value="RZF60907.1"/>
    <property type="molecule type" value="Genomic_DNA"/>
</dbReference>